<evidence type="ECO:0000256" key="1">
    <source>
        <dbReference type="SAM" id="Phobius"/>
    </source>
</evidence>
<protein>
    <recommendedName>
        <fullName evidence="4">Fimbrial assembly family protein</fullName>
    </recommendedName>
</protein>
<accession>A0A448TT41</accession>
<evidence type="ECO:0000313" key="3">
    <source>
        <dbReference type="Proteomes" id="UP000279799"/>
    </source>
</evidence>
<organism evidence="2 3">
    <name type="scientific">Actinobacillus delphinicola</name>
    <dbReference type="NCBI Taxonomy" id="51161"/>
    <lineage>
        <taxon>Bacteria</taxon>
        <taxon>Pseudomonadati</taxon>
        <taxon>Pseudomonadota</taxon>
        <taxon>Gammaproteobacteria</taxon>
        <taxon>Pasteurellales</taxon>
        <taxon>Pasteurellaceae</taxon>
        <taxon>Actinobacillus</taxon>
    </lineage>
</organism>
<evidence type="ECO:0008006" key="4">
    <source>
        <dbReference type="Google" id="ProtNLM"/>
    </source>
</evidence>
<dbReference type="EMBL" id="LR134510">
    <property type="protein sequence ID" value="VEJ08993.1"/>
    <property type="molecule type" value="Genomic_DNA"/>
</dbReference>
<keyword evidence="1" id="KW-0812">Transmembrane</keyword>
<proteinExistence type="predicted"/>
<keyword evidence="1" id="KW-1133">Transmembrane helix</keyword>
<reference evidence="2 3" key="1">
    <citation type="submission" date="2018-12" db="EMBL/GenBank/DDBJ databases">
        <authorList>
            <consortium name="Pathogen Informatics"/>
        </authorList>
    </citation>
    <scope>NUCLEOTIDE SEQUENCE [LARGE SCALE GENOMIC DNA]</scope>
    <source>
        <strain evidence="2 3">NCTC12871</strain>
    </source>
</reference>
<dbReference type="KEGG" id="adp:NCTC12871_00422"/>
<gene>
    <name evidence="2" type="ORF">NCTC12871_00422</name>
</gene>
<dbReference type="Proteomes" id="UP000279799">
    <property type="component" value="Chromosome"/>
</dbReference>
<keyword evidence="3" id="KW-1185">Reference proteome</keyword>
<dbReference type="RefSeq" id="WP_126598542.1">
    <property type="nucleotide sequence ID" value="NZ_LR134510.1"/>
</dbReference>
<keyword evidence="1" id="KW-0472">Membrane</keyword>
<dbReference type="OrthoDB" id="5296173at2"/>
<sequence>MIKPAINLLPWRTLHRTHHLKNLLVILMSWAGILIFGFYISHVLSHDFIQKKMVIDSQIQQQRHLIARYRKQIYQLKKRHTSTHSQKIIYPDVPKLLIRLARIPVRKAILNDLNIKNNTITLHGLSLQQVELDKITSFLKQQSDVSNLQLQHIENSNNQIAFTITFVLKD</sequence>
<name>A0A448TT41_9PAST</name>
<feature type="transmembrane region" description="Helical" evidence="1">
    <location>
        <begin position="20"/>
        <end position="40"/>
    </location>
</feature>
<evidence type="ECO:0000313" key="2">
    <source>
        <dbReference type="EMBL" id="VEJ08993.1"/>
    </source>
</evidence>
<dbReference type="AlphaFoldDB" id="A0A448TT41"/>